<sequence length="1094" mass="120676">MNPISTRTWRLAALGYLGVVVYLTLLPFDFSAPTTLAEAWERYQNIRFDGSGPRARQQWASNVLMFVPLGFFWAAWWLHRVRSPWLHVLGAVPVVLFCAAVTATVEFLQIWIPNRGPSLTDISANATGGVVGVLGWLVSRVPVVRYSFRELLHRRGQVGTWVAIWVAAYVFASLLPLDFIVAARELASKVASTHWGWVTAPDGCWWGIRCIAMRGLEVLLVAPLGLWVAWRLTGSAWRRLMAGFAAGLALGVLIEVGQFLTVSGIAEGVSVLLRGLGGALGAALWIVRGRIPWRDIHANLRPLVIMALPFYLVLAALMVLAGARGISSWEEVAAQFETMRWLPLYYHYFVAEATAIQSVLMHLALYAFVGLGFWLWDLRGRGGPQGHRGMPAALAAALIALLLELSKLFLVGVRPDTSAPILAALSAGMVYAGLWWWVVPGAQTEYAEEPVPGDASRPGTWSVGRSSERTDEPEPVPAGGPRWPLLVPVALVCLYALTWPVAGVWLAMGLALYAALLWRWPHVWALVVPAALPVLFLAPWSGRLFLDEFDLLLAVTVFMLLAHRPDDQHRVMLHRGFTWALGLFAASMVVSLGAALWPLPSVTLNAFVDYTSPWNGLRVAKGLAWAIVLYLLVSRSGMLLPALLERRFLPGMTLGLAGLAAILLWERTTYPGLFNFDSGYRVTGLFADMHVGGPSIEAYLLMALPFALIWAVGMRRWWVWPLAVGVLAAGVYGLFMTYSRAGYLGLGVMGALLVLGALVQALRTEGGERVAWFFSAVLPVALVAGLWGQVGDGFAERRLGQVEQDLEFRRDLWQQALDLRDPGLAARLLGQGPGSFPGYFQLRNPEGRIPLNFAFAEIEPGEIVLRLGSGDSLYMNQRIRMAQHTDHVLRVRVRGDGRAVLGLFVCEKHIKHSFQCRRANLQIPDTGGEWQEMEWAFNSGGLGIGPWFARRGITLALSNMRRDSLVGVAQVTLRDDRGRELLRNGDFSRGADHWYFTSDSLDAFRVENVWLEILFDQGWPGLIGFVLLTVIAWLHLLRRTLDADPLALGALASMTGVLTVGVFSGVFWSPRLVLLFFLVLLLFVARRSPHISPG</sequence>
<dbReference type="Pfam" id="PF04892">
    <property type="entry name" value="VanZ"/>
    <property type="match status" value="1"/>
</dbReference>
<dbReference type="PANTHER" id="PTHR37422:SF13">
    <property type="entry name" value="LIPOPOLYSACCHARIDE BIOSYNTHESIS PROTEIN PA4999-RELATED"/>
    <property type="match status" value="1"/>
</dbReference>
<reference evidence="4 5" key="1">
    <citation type="submission" date="2017-02" db="EMBL/GenBank/DDBJ databases">
        <title>Genomic diversity within the haloalkaliphilic genus Thioalkalivibrio.</title>
        <authorList>
            <person name="Ahn A.-C."/>
            <person name="Meier-Kolthoff J."/>
            <person name="Overmars L."/>
            <person name="Richter M."/>
            <person name="Woyke T."/>
            <person name="Sorokin D.Y."/>
            <person name="Muyzer G."/>
        </authorList>
    </citation>
    <scope>NUCLEOTIDE SEQUENCE [LARGE SCALE GENOMIC DNA]</scope>
    <source>
        <strain evidence="4 5">ALJD</strain>
    </source>
</reference>
<feature type="transmembrane region" description="Helical" evidence="2">
    <location>
        <begin position="577"/>
        <end position="599"/>
    </location>
</feature>
<feature type="transmembrane region" description="Helical" evidence="2">
    <location>
        <begin position="85"/>
        <end position="112"/>
    </location>
</feature>
<feature type="transmembrane region" description="Helical" evidence="2">
    <location>
        <begin position="1018"/>
        <end position="1036"/>
    </location>
</feature>
<feature type="transmembrane region" description="Helical" evidence="2">
    <location>
        <begin position="523"/>
        <end position="542"/>
    </location>
</feature>
<accession>A0A1V3NAZ2</accession>
<evidence type="ECO:0000256" key="2">
    <source>
        <dbReference type="SAM" id="Phobius"/>
    </source>
</evidence>
<feature type="transmembrane region" description="Helical" evidence="2">
    <location>
        <begin position="1043"/>
        <end position="1062"/>
    </location>
</feature>
<feature type="transmembrane region" description="Helical" evidence="2">
    <location>
        <begin position="619"/>
        <end position="636"/>
    </location>
</feature>
<evidence type="ECO:0000259" key="3">
    <source>
        <dbReference type="Pfam" id="PF04892"/>
    </source>
</evidence>
<name>A0A1V3NAZ2_9GAMM</name>
<feature type="transmembrane region" description="Helical" evidence="2">
    <location>
        <begin position="685"/>
        <end position="710"/>
    </location>
</feature>
<feature type="transmembrane region" description="Helical" evidence="2">
    <location>
        <begin position="206"/>
        <end position="230"/>
    </location>
</feature>
<feature type="transmembrane region" description="Helical" evidence="2">
    <location>
        <begin position="303"/>
        <end position="326"/>
    </location>
</feature>
<feature type="domain" description="VanZ-like" evidence="3">
    <location>
        <begin position="15"/>
        <end position="138"/>
    </location>
</feature>
<feature type="transmembrane region" description="Helical" evidence="2">
    <location>
        <begin position="485"/>
        <end position="516"/>
    </location>
</feature>
<evidence type="ECO:0000313" key="4">
    <source>
        <dbReference type="EMBL" id="OOG22002.1"/>
    </source>
</evidence>
<dbReference type="STRING" id="108003.B1C78_15675"/>
<dbReference type="OrthoDB" id="283584at2"/>
<feature type="transmembrane region" description="Helical" evidence="2">
    <location>
        <begin position="59"/>
        <end position="78"/>
    </location>
</feature>
<feature type="transmembrane region" description="Helical" evidence="2">
    <location>
        <begin position="741"/>
        <end position="759"/>
    </location>
</feature>
<gene>
    <name evidence="4" type="ORF">B1C78_15675</name>
</gene>
<feature type="transmembrane region" description="Helical" evidence="2">
    <location>
        <begin position="242"/>
        <end position="265"/>
    </location>
</feature>
<dbReference type="Proteomes" id="UP000189462">
    <property type="component" value="Unassembled WGS sequence"/>
</dbReference>
<comment type="caution">
    <text evidence="4">The sequence shown here is derived from an EMBL/GenBank/DDBJ whole genome shotgun (WGS) entry which is preliminary data.</text>
</comment>
<feature type="transmembrane region" description="Helical" evidence="2">
    <location>
        <begin position="271"/>
        <end position="291"/>
    </location>
</feature>
<dbReference type="EMBL" id="MVBK01000113">
    <property type="protein sequence ID" value="OOG22002.1"/>
    <property type="molecule type" value="Genomic_DNA"/>
</dbReference>
<dbReference type="PANTHER" id="PTHR37422">
    <property type="entry name" value="TEICHURONIC ACID BIOSYNTHESIS PROTEIN TUAE"/>
    <property type="match status" value="1"/>
</dbReference>
<keyword evidence="2" id="KW-0472">Membrane</keyword>
<feature type="transmembrane region" description="Helical" evidence="2">
    <location>
        <begin position="118"/>
        <end position="138"/>
    </location>
</feature>
<feature type="transmembrane region" description="Helical" evidence="2">
    <location>
        <begin position="12"/>
        <end position="30"/>
    </location>
</feature>
<keyword evidence="5" id="KW-1185">Reference proteome</keyword>
<feature type="transmembrane region" description="Helical" evidence="2">
    <location>
        <begin position="346"/>
        <end position="376"/>
    </location>
</feature>
<dbReference type="InterPro" id="IPR006976">
    <property type="entry name" value="VanZ-like"/>
</dbReference>
<feature type="transmembrane region" description="Helical" evidence="2">
    <location>
        <begin position="648"/>
        <end position="665"/>
    </location>
</feature>
<protein>
    <recommendedName>
        <fullName evidence="3">VanZ-like domain-containing protein</fullName>
    </recommendedName>
</protein>
<dbReference type="AlphaFoldDB" id="A0A1V3NAZ2"/>
<dbReference type="InterPro" id="IPR051533">
    <property type="entry name" value="WaaL-like"/>
</dbReference>
<feature type="transmembrane region" description="Helical" evidence="2">
    <location>
        <begin position="717"/>
        <end position="735"/>
    </location>
</feature>
<keyword evidence="2" id="KW-1133">Transmembrane helix</keyword>
<feature type="transmembrane region" description="Helical" evidence="2">
    <location>
        <begin position="158"/>
        <end position="177"/>
    </location>
</feature>
<feature type="transmembrane region" description="Helical" evidence="2">
    <location>
        <begin position="771"/>
        <end position="790"/>
    </location>
</feature>
<evidence type="ECO:0000256" key="1">
    <source>
        <dbReference type="SAM" id="MobiDB-lite"/>
    </source>
</evidence>
<keyword evidence="2" id="KW-0812">Transmembrane</keyword>
<organism evidence="4 5">
    <name type="scientific">Thioalkalivibrio denitrificans</name>
    <dbReference type="NCBI Taxonomy" id="108003"/>
    <lineage>
        <taxon>Bacteria</taxon>
        <taxon>Pseudomonadati</taxon>
        <taxon>Pseudomonadota</taxon>
        <taxon>Gammaproteobacteria</taxon>
        <taxon>Chromatiales</taxon>
        <taxon>Ectothiorhodospiraceae</taxon>
        <taxon>Thioalkalivibrio</taxon>
    </lineage>
</organism>
<dbReference type="NCBIfam" id="NF037970">
    <property type="entry name" value="vanZ_1"/>
    <property type="match status" value="1"/>
</dbReference>
<feature type="transmembrane region" description="Helical" evidence="2">
    <location>
        <begin position="388"/>
        <end position="410"/>
    </location>
</feature>
<dbReference type="RefSeq" id="WP_077280096.1">
    <property type="nucleotide sequence ID" value="NZ_MVBK01000113.1"/>
</dbReference>
<feature type="region of interest" description="Disordered" evidence="1">
    <location>
        <begin position="448"/>
        <end position="477"/>
    </location>
</feature>
<proteinExistence type="predicted"/>
<evidence type="ECO:0000313" key="5">
    <source>
        <dbReference type="Proteomes" id="UP000189462"/>
    </source>
</evidence>